<evidence type="ECO:0000256" key="3">
    <source>
        <dbReference type="ARBA" id="ARBA00022692"/>
    </source>
</evidence>
<evidence type="ECO:0000256" key="1">
    <source>
        <dbReference type="ARBA" id="ARBA00004651"/>
    </source>
</evidence>
<feature type="transmembrane region" description="Helical" evidence="8">
    <location>
        <begin position="54"/>
        <end position="78"/>
    </location>
</feature>
<dbReference type="InterPro" id="IPR000515">
    <property type="entry name" value="MetI-like"/>
</dbReference>
<dbReference type="InterPro" id="IPR051204">
    <property type="entry name" value="ABC_transp_perm/SBD"/>
</dbReference>
<reference evidence="10" key="2">
    <citation type="submission" date="2020-09" db="EMBL/GenBank/DDBJ databases">
        <authorList>
            <person name="Sun Q."/>
            <person name="Zhou Y."/>
        </authorList>
    </citation>
    <scope>NUCLEOTIDE SEQUENCE</scope>
    <source>
        <strain evidence="10">CGMCC 1.15519</strain>
    </source>
</reference>
<evidence type="ECO:0000313" key="10">
    <source>
        <dbReference type="EMBL" id="GGE18638.1"/>
    </source>
</evidence>
<proteinExistence type="inferred from homology"/>
<feature type="transmembrane region" description="Helical" evidence="8">
    <location>
        <begin position="20"/>
        <end position="42"/>
    </location>
</feature>
<dbReference type="Pfam" id="PF04069">
    <property type="entry name" value="OpuAC"/>
    <property type="match status" value="1"/>
</dbReference>
<dbReference type="SUPFAM" id="SSF53850">
    <property type="entry name" value="Periplasmic binding protein-like II"/>
    <property type="match status" value="1"/>
</dbReference>
<feature type="transmembrane region" description="Helical" evidence="8">
    <location>
        <begin position="190"/>
        <end position="214"/>
    </location>
</feature>
<protein>
    <submittedName>
        <fullName evidence="10">ABC transporter permease</fullName>
    </submittedName>
</protein>
<evidence type="ECO:0000256" key="5">
    <source>
        <dbReference type="ARBA" id="ARBA00023136"/>
    </source>
</evidence>
<evidence type="ECO:0000256" key="4">
    <source>
        <dbReference type="ARBA" id="ARBA00022989"/>
    </source>
</evidence>
<reference evidence="10" key="1">
    <citation type="journal article" date="2014" name="Int. J. Syst. Evol. Microbiol.">
        <title>Complete genome sequence of Corynebacterium casei LMG S-19264T (=DSM 44701T), isolated from a smear-ripened cheese.</title>
        <authorList>
            <consortium name="US DOE Joint Genome Institute (JGI-PGF)"/>
            <person name="Walter F."/>
            <person name="Albersmeier A."/>
            <person name="Kalinowski J."/>
            <person name="Ruckert C."/>
        </authorList>
    </citation>
    <scope>NUCLEOTIDE SEQUENCE</scope>
    <source>
        <strain evidence="10">CGMCC 1.15519</strain>
    </source>
</reference>
<dbReference type="InterPro" id="IPR007210">
    <property type="entry name" value="ABC_Gly_betaine_transp_sub-bd"/>
</dbReference>
<keyword evidence="11" id="KW-1185">Reference proteome</keyword>
<evidence type="ECO:0000256" key="8">
    <source>
        <dbReference type="RuleBase" id="RU363032"/>
    </source>
</evidence>
<comment type="subcellular location">
    <subcellularLocation>
        <location evidence="1 8">Cell membrane</location>
        <topology evidence="1 8">Multi-pass membrane protein</topology>
    </subcellularLocation>
</comment>
<dbReference type="PANTHER" id="PTHR30177">
    <property type="entry name" value="GLYCINE BETAINE/L-PROLINE TRANSPORT SYSTEM PERMEASE PROTEIN PROW"/>
    <property type="match status" value="1"/>
</dbReference>
<comment type="caution">
    <text evidence="10">The sequence shown here is derived from an EMBL/GenBank/DDBJ whole genome shotgun (WGS) entry which is preliminary data.</text>
</comment>
<keyword evidence="4 8" id="KW-1133">Transmembrane helix</keyword>
<keyword evidence="3 8" id="KW-0812">Transmembrane</keyword>
<name>A0A916ZXY2_9SPHN</name>
<dbReference type="RefSeq" id="WP_188763468.1">
    <property type="nucleotide sequence ID" value="NZ_BMJM01000010.1"/>
</dbReference>
<dbReference type="AlphaFoldDB" id="A0A916ZXY2"/>
<dbReference type="PANTHER" id="PTHR30177:SF4">
    <property type="entry name" value="OSMOPROTECTANT IMPORT PERMEASE PROTEIN OSMW"/>
    <property type="match status" value="1"/>
</dbReference>
<dbReference type="InterPro" id="IPR035906">
    <property type="entry name" value="MetI-like_sf"/>
</dbReference>
<feature type="transmembrane region" description="Helical" evidence="8">
    <location>
        <begin position="84"/>
        <end position="107"/>
    </location>
</feature>
<keyword evidence="5 8" id="KW-0472">Membrane</keyword>
<sequence>MNEQWSRAFAMLPDRLAAHLGVSAAALALAILIAVPLGMLAISRPAWKTALISTAGILQTIPALALLALFYPLLLLLGGLTQRFAGFGIPALGLLPSLLALSLYALLPLLRGGIDGLGSIPPEILDSADGIGMTRRQRLLQVELPIAAPIVMGGLRTAAVWTIGAATLATTVGQKSLGDLIFAGLQLEDWTLVVTGCLAAAGLAILVDSALANAETGLKERRINKGLSGLVLLTALVAGIIGWHLATRPSATQTAAIVVGAKNFSEQYILAELIADRLRAQGLPVTIRSGLGSAVAFRALAAGDIDVYVDYSGTLWDNVLGRKDIVPRSQMLATLRSELPTRAKVEVAASLGFENAYALAMKRTDATRLGITSLADLTAHASQLRLATDIEFQQRPEWASLQKTYGLKFKTLTAYTPTLMVRALGGGDADVITAFSSDGRIAADDLVLLTDPRGALPAYDALLLVGPHRPDLTAKLDNLQNAIPVEKMRQANWQADRDTDKQTPQQAAKWLAKQLK</sequence>
<evidence type="ECO:0000313" key="11">
    <source>
        <dbReference type="Proteomes" id="UP000635071"/>
    </source>
</evidence>
<dbReference type="Gene3D" id="1.10.3720.10">
    <property type="entry name" value="MetI-like"/>
    <property type="match status" value="1"/>
</dbReference>
<dbReference type="EMBL" id="BMJM01000010">
    <property type="protein sequence ID" value="GGE18638.1"/>
    <property type="molecule type" value="Genomic_DNA"/>
</dbReference>
<comment type="similarity">
    <text evidence="6">In the C-terminal section; belongs to the OsmX family.</text>
</comment>
<feature type="transmembrane region" description="Helical" evidence="8">
    <location>
        <begin position="226"/>
        <end position="246"/>
    </location>
</feature>
<evidence type="ECO:0000259" key="9">
    <source>
        <dbReference type="PROSITE" id="PS50928"/>
    </source>
</evidence>
<dbReference type="PROSITE" id="PS50928">
    <property type="entry name" value="ABC_TM1"/>
    <property type="match status" value="1"/>
</dbReference>
<evidence type="ECO:0000256" key="2">
    <source>
        <dbReference type="ARBA" id="ARBA00022448"/>
    </source>
</evidence>
<organism evidence="10 11">
    <name type="scientific">Sandarakinorhabdus glacialis</name>
    <dbReference type="NCBI Taxonomy" id="1614636"/>
    <lineage>
        <taxon>Bacteria</taxon>
        <taxon>Pseudomonadati</taxon>
        <taxon>Pseudomonadota</taxon>
        <taxon>Alphaproteobacteria</taxon>
        <taxon>Sphingomonadales</taxon>
        <taxon>Sphingosinicellaceae</taxon>
        <taxon>Sandarakinorhabdus</taxon>
    </lineage>
</organism>
<dbReference type="CDD" id="cd06261">
    <property type="entry name" value="TM_PBP2"/>
    <property type="match status" value="1"/>
</dbReference>
<gene>
    <name evidence="10" type="ORF">GCM10011529_26320</name>
</gene>
<dbReference type="GO" id="GO:0043190">
    <property type="term" value="C:ATP-binding cassette (ABC) transporter complex"/>
    <property type="evidence" value="ECO:0007669"/>
    <property type="project" value="InterPro"/>
</dbReference>
<evidence type="ECO:0000256" key="6">
    <source>
        <dbReference type="ARBA" id="ARBA00035642"/>
    </source>
</evidence>
<dbReference type="GO" id="GO:0022857">
    <property type="term" value="F:transmembrane transporter activity"/>
    <property type="evidence" value="ECO:0007669"/>
    <property type="project" value="InterPro"/>
</dbReference>
<accession>A0A916ZXY2</accession>
<dbReference type="Pfam" id="PF00528">
    <property type="entry name" value="BPD_transp_1"/>
    <property type="match status" value="1"/>
</dbReference>
<comment type="similarity">
    <text evidence="8">Belongs to the binding-protein-dependent transport system permease family.</text>
</comment>
<dbReference type="SUPFAM" id="SSF161098">
    <property type="entry name" value="MetI-like"/>
    <property type="match status" value="1"/>
</dbReference>
<dbReference type="GO" id="GO:0031460">
    <property type="term" value="P:glycine betaine transport"/>
    <property type="evidence" value="ECO:0007669"/>
    <property type="project" value="TreeGrafter"/>
</dbReference>
<feature type="domain" description="ABC transmembrane type-1" evidence="9">
    <location>
        <begin position="16"/>
        <end position="216"/>
    </location>
</feature>
<dbReference type="Gene3D" id="3.40.190.120">
    <property type="entry name" value="Osmoprotection protein (prox), domain 2"/>
    <property type="match status" value="1"/>
</dbReference>
<dbReference type="Proteomes" id="UP000635071">
    <property type="component" value="Unassembled WGS sequence"/>
</dbReference>
<evidence type="ECO:0000256" key="7">
    <source>
        <dbReference type="ARBA" id="ARBA00035652"/>
    </source>
</evidence>
<keyword evidence="2 8" id="KW-0813">Transport</keyword>
<comment type="similarity">
    <text evidence="7">In the N-terminal section; belongs to the binding-protein-dependent transport system permease family.</text>
</comment>
<dbReference type="Gene3D" id="3.40.190.10">
    <property type="entry name" value="Periplasmic binding protein-like II"/>
    <property type="match status" value="1"/>
</dbReference>